<dbReference type="InterPro" id="IPR042241">
    <property type="entry name" value="GCP_C_sf"/>
</dbReference>
<feature type="domain" description="Gamma tubulin complex component protein N-terminal" evidence="8">
    <location>
        <begin position="2"/>
        <end position="282"/>
    </location>
</feature>
<comment type="caution">
    <text evidence="9">The sequence shown here is derived from an EMBL/GenBank/DDBJ whole genome shotgun (WGS) entry which is preliminary data.</text>
</comment>
<dbReference type="InterPro" id="IPR040457">
    <property type="entry name" value="GCP_C"/>
</dbReference>
<dbReference type="Pfam" id="PF17681">
    <property type="entry name" value="GCP_N_terminal"/>
    <property type="match status" value="1"/>
</dbReference>
<dbReference type="EMBL" id="JAPEIS010000007">
    <property type="protein sequence ID" value="KAJ8064935.1"/>
    <property type="molecule type" value="Genomic_DNA"/>
</dbReference>
<feature type="region of interest" description="Disordered" evidence="6">
    <location>
        <begin position="591"/>
        <end position="613"/>
    </location>
</feature>
<comment type="subcellular location">
    <subcellularLocation>
        <location evidence="5">Cytoplasm</location>
        <location evidence="5">Cytoskeleton</location>
        <location evidence="5">Microtubule organizing center</location>
    </subcellularLocation>
</comment>
<dbReference type="GO" id="GO:0000930">
    <property type="term" value="C:gamma-tubulin complex"/>
    <property type="evidence" value="ECO:0007669"/>
    <property type="project" value="TreeGrafter"/>
</dbReference>
<dbReference type="AlphaFoldDB" id="A0A9X0DJR4"/>
<reference evidence="9" key="1">
    <citation type="submission" date="2022-11" db="EMBL/GenBank/DDBJ databases">
        <title>Genome Resource of Sclerotinia nivalis Strain SnTB1, a Plant Pathogen Isolated from American Ginseng.</title>
        <authorList>
            <person name="Fan S."/>
        </authorList>
    </citation>
    <scope>NUCLEOTIDE SEQUENCE</scope>
    <source>
        <strain evidence="9">SnTB1</strain>
    </source>
</reference>
<dbReference type="GO" id="GO:0031122">
    <property type="term" value="P:cytoplasmic microtubule organization"/>
    <property type="evidence" value="ECO:0007669"/>
    <property type="project" value="TreeGrafter"/>
</dbReference>
<evidence type="ECO:0000256" key="5">
    <source>
        <dbReference type="RuleBase" id="RU363050"/>
    </source>
</evidence>
<dbReference type="GO" id="GO:0051321">
    <property type="term" value="P:meiotic cell cycle"/>
    <property type="evidence" value="ECO:0007669"/>
    <property type="project" value="TreeGrafter"/>
</dbReference>
<dbReference type="GO" id="GO:0043015">
    <property type="term" value="F:gamma-tubulin binding"/>
    <property type="evidence" value="ECO:0007669"/>
    <property type="project" value="InterPro"/>
</dbReference>
<evidence type="ECO:0000259" key="8">
    <source>
        <dbReference type="Pfam" id="PF17681"/>
    </source>
</evidence>
<proteinExistence type="inferred from homology"/>
<dbReference type="PANTHER" id="PTHR19302:SF13">
    <property type="entry name" value="GAMMA-TUBULIN COMPLEX COMPONENT 2"/>
    <property type="match status" value="1"/>
</dbReference>
<dbReference type="Gene3D" id="1.20.120.1900">
    <property type="entry name" value="Gamma-tubulin complex, C-terminal domain"/>
    <property type="match status" value="1"/>
</dbReference>
<evidence type="ECO:0000259" key="7">
    <source>
        <dbReference type="Pfam" id="PF04130"/>
    </source>
</evidence>
<sequence>MLKMATYYMAIEAFLEVEGKREYGSVNHALCAAIRKHLQNYLVMIVQLETQFFTNVDFTMNVLNLHTLSASHMLFQIYSLGREILKQNSLSEYDSDGEIDDVDNILEALRSGGDLTKGSLLKERLCIGGNVLRLLTTRLEMMSGDPAARAMLNSLLKEASRPYMLMLNKWLHYGVIQDSQGEFLIKEQKSIKRERLEDDYTDEYWDRRYTIRNEVPTQLEPFKERVLLAGKYLNVVRECGGIDSSKTTRNLLQSFSFDDIRFSENINTAYAHANESLLKLLLTTHQLPARLRSMKHYFMLDRSHLFTSFLELGASEFRKPIDKINMSKVESLLDLLLHQPGVTQNDFKEDLRIEMNSISLIDSLNRVVSISGMEQGETFEVPTTQQSESGRIPIGFTSLQLDYSVPFPVSLVISRKTIWRYQVLFRFLLSLRYLERQLLGSWQSQNKGVGWSHKTSNKEIEYWKRRVFTLRARMLVFVQQLLNFCTSEVIEPNWQILMAELESNGPDGSKPAVNTVDKLMQDHVNFLDTCLKECMLTNSKLLRRHSKLIQTCTHFASFTGRLSKELEKLDSDLTGSKRPATMCKLQWERFQTEKSRPTSDRPASTTDESPPLDKLRDLMNKFEYSFGKSLQGFIDALNHFSARETVVFLGLCARLSTVNQGTEFSGLRNEEGGED</sequence>
<dbReference type="GO" id="GO:0044732">
    <property type="term" value="C:mitotic spindle pole body"/>
    <property type="evidence" value="ECO:0007669"/>
    <property type="project" value="TreeGrafter"/>
</dbReference>
<accession>A0A9X0DJR4</accession>
<dbReference type="InterPro" id="IPR007259">
    <property type="entry name" value="GCP"/>
</dbReference>
<evidence type="ECO:0000256" key="6">
    <source>
        <dbReference type="SAM" id="MobiDB-lite"/>
    </source>
</evidence>
<dbReference type="GO" id="GO:0000278">
    <property type="term" value="P:mitotic cell cycle"/>
    <property type="evidence" value="ECO:0007669"/>
    <property type="project" value="TreeGrafter"/>
</dbReference>
<gene>
    <name evidence="9" type="ORF">OCU04_007239</name>
</gene>
<dbReference type="Proteomes" id="UP001152300">
    <property type="component" value="Unassembled WGS sequence"/>
</dbReference>
<evidence type="ECO:0000256" key="4">
    <source>
        <dbReference type="ARBA" id="ARBA00023212"/>
    </source>
</evidence>
<keyword evidence="3 5" id="KW-0493">Microtubule</keyword>
<dbReference type="GO" id="GO:0007020">
    <property type="term" value="P:microtubule nucleation"/>
    <property type="evidence" value="ECO:0007669"/>
    <property type="project" value="InterPro"/>
</dbReference>
<dbReference type="GO" id="GO:0000922">
    <property type="term" value="C:spindle pole"/>
    <property type="evidence" value="ECO:0007669"/>
    <property type="project" value="InterPro"/>
</dbReference>
<evidence type="ECO:0000256" key="1">
    <source>
        <dbReference type="ARBA" id="ARBA00010337"/>
    </source>
</evidence>
<comment type="similarity">
    <text evidence="1 5">Belongs to the TUBGCP family.</text>
</comment>
<dbReference type="Pfam" id="PF04130">
    <property type="entry name" value="GCP_C_terminal"/>
    <property type="match status" value="1"/>
</dbReference>
<protein>
    <recommendedName>
        <fullName evidence="5">Spindle pole body component</fullName>
    </recommendedName>
</protein>
<dbReference type="GO" id="GO:0005874">
    <property type="term" value="C:microtubule"/>
    <property type="evidence" value="ECO:0007669"/>
    <property type="project" value="UniProtKB-KW"/>
</dbReference>
<feature type="domain" description="Gamma tubulin complex component C-terminal" evidence="7">
    <location>
        <begin position="287"/>
        <end position="656"/>
    </location>
</feature>
<keyword evidence="4 5" id="KW-0206">Cytoskeleton</keyword>
<keyword evidence="10" id="KW-1185">Reference proteome</keyword>
<dbReference type="OrthoDB" id="2192946at2759"/>
<evidence type="ECO:0000256" key="3">
    <source>
        <dbReference type="ARBA" id="ARBA00022701"/>
    </source>
</evidence>
<name>A0A9X0DJR4_9HELO</name>
<organism evidence="9 10">
    <name type="scientific">Sclerotinia nivalis</name>
    <dbReference type="NCBI Taxonomy" id="352851"/>
    <lineage>
        <taxon>Eukaryota</taxon>
        <taxon>Fungi</taxon>
        <taxon>Dikarya</taxon>
        <taxon>Ascomycota</taxon>
        <taxon>Pezizomycotina</taxon>
        <taxon>Leotiomycetes</taxon>
        <taxon>Helotiales</taxon>
        <taxon>Sclerotiniaceae</taxon>
        <taxon>Sclerotinia</taxon>
    </lineage>
</organism>
<dbReference type="GO" id="GO:0051011">
    <property type="term" value="F:microtubule minus-end binding"/>
    <property type="evidence" value="ECO:0007669"/>
    <property type="project" value="TreeGrafter"/>
</dbReference>
<dbReference type="GO" id="GO:0051225">
    <property type="term" value="P:spindle assembly"/>
    <property type="evidence" value="ECO:0007669"/>
    <property type="project" value="TreeGrafter"/>
</dbReference>
<evidence type="ECO:0000313" key="9">
    <source>
        <dbReference type="EMBL" id="KAJ8064935.1"/>
    </source>
</evidence>
<evidence type="ECO:0000313" key="10">
    <source>
        <dbReference type="Proteomes" id="UP001152300"/>
    </source>
</evidence>
<dbReference type="PANTHER" id="PTHR19302">
    <property type="entry name" value="GAMMA TUBULIN COMPLEX PROTEIN"/>
    <property type="match status" value="1"/>
</dbReference>
<keyword evidence="2 5" id="KW-0963">Cytoplasm</keyword>
<evidence type="ECO:0000256" key="2">
    <source>
        <dbReference type="ARBA" id="ARBA00022490"/>
    </source>
</evidence>
<dbReference type="InterPro" id="IPR041470">
    <property type="entry name" value="GCP_N"/>
</dbReference>